<evidence type="ECO:0000313" key="4">
    <source>
        <dbReference type="Proteomes" id="UP000240830"/>
    </source>
</evidence>
<feature type="chain" id="PRO_5014126335" evidence="2">
    <location>
        <begin position="23"/>
        <end position="261"/>
    </location>
</feature>
<dbReference type="AlphaFoldDB" id="A0A2H9TJ71"/>
<evidence type="ECO:0000256" key="2">
    <source>
        <dbReference type="SAM" id="SignalP"/>
    </source>
</evidence>
<dbReference type="Proteomes" id="UP000240830">
    <property type="component" value="Unassembled WGS sequence"/>
</dbReference>
<gene>
    <name evidence="3" type="ORF">PSACC_02369</name>
</gene>
<reference evidence="3 4" key="1">
    <citation type="submission" date="2016-10" db="EMBL/GenBank/DDBJ databases">
        <title>The genome of Paramicrosporidium saccamoebae is the missing link in understanding Cryptomycota and Microsporidia evolution.</title>
        <authorList>
            <person name="Quandt C.A."/>
            <person name="Beaudet D."/>
            <person name="Corsaro D."/>
            <person name="Michel R."/>
            <person name="Corradi N."/>
            <person name="James T."/>
        </authorList>
    </citation>
    <scope>NUCLEOTIDE SEQUENCE [LARGE SCALE GENOMIC DNA]</scope>
    <source>
        <strain evidence="3 4">KSL3</strain>
    </source>
</reference>
<proteinExistence type="predicted"/>
<organism evidence="3 4">
    <name type="scientific">Paramicrosporidium saccamoebae</name>
    <dbReference type="NCBI Taxonomy" id="1246581"/>
    <lineage>
        <taxon>Eukaryota</taxon>
        <taxon>Fungi</taxon>
        <taxon>Fungi incertae sedis</taxon>
        <taxon>Cryptomycota</taxon>
        <taxon>Cryptomycota incertae sedis</taxon>
        <taxon>Paramicrosporidium</taxon>
    </lineage>
</organism>
<protein>
    <submittedName>
        <fullName evidence="3">Uncharacterized protein</fullName>
    </submittedName>
</protein>
<feature type="compositionally biased region" description="Polar residues" evidence="1">
    <location>
        <begin position="155"/>
        <end position="174"/>
    </location>
</feature>
<feature type="region of interest" description="Disordered" evidence="1">
    <location>
        <begin position="111"/>
        <end position="184"/>
    </location>
</feature>
<accession>A0A2H9TJ71</accession>
<feature type="non-terminal residue" evidence="3">
    <location>
        <position position="261"/>
    </location>
</feature>
<dbReference type="EMBL" id="MTSL01000159">
    <property type="protein sequence ID" value="PJF17802.1"/>
    <property type="molecule type" value="Genomic_DNA"/>
</dbReference>
<sequence length="261" mass="28776">MASNRTLLMKFLWLVLFGLCICSSLRKSNRRNKILQRSGNTERERLVVTDNESISTTSTTPTCDVLPAVAALAAPVLHNFNDPQSEIEAVVALSMLYELSNKDKANCHSLPGQMNQKNHGSRIRSSTAKVGPRTPPQPMTKSVLHQSPRSKEESAITNVSCPQVVEKSSPNRSGPSKEPTHRSAWFSKSSRAELHSFSQTTTPHKGLQACFSKRHFYGTMTIRIGASHMRASNNFVGCRVADDRILLLDRYKAGGGLPRSS</sequence>
<evidence type="ECO:0000256" key="1">
    <source>
        <dbReference type="SAM" id="MobiDB-lite"/>
    </source>
</evidence>
<evidence type="ECO:0000313" key="3">
    <source>
        <dbReference type="EMBL" id="PJF17802.1"/>
    </source>
</evidence>
<keyword evidence="4" id="KW-1185">Reference proteome</keyword>
<name>A0A2H9TJ71_9FUNG</name>
<comment type="caution">
    <text evidence="3">The sequence shown here is derived from an EMBL/GenBank/DDBJ whole genome shotgun (WGS) entry which is preliminary data.</text>
</comment>
<keyword evidence="2" id="KW-0732">Signal</keyword>
<feature type="signal peptide" evidence="2">
    <location>
        <begin position="1"/>
        <end position="22"/>
    </location>
</feature>
<feature type="compositionally biased region" description="Polar residues" evidence="1">
    <location>
        <begin position="112"/>
        <end position="128"/>
    </location>
</feature>